<name>A0A852TNW4_9ACTN</name>
<keyword evidence="3" id="KW-1185">Reference proteome</keyword>
<comment type="caution">
    <text evidence="2">The sequence shown here is derived from an EMBL/GenBank/DDBJ whole genome shotgun (WGS) entry which is preliminary data.</text>
</comment>
<accession>A0A852TNW4</accession>
<organism evidence="2 3">
    <name type="scientific">Spinactinospora alkalitolerans</name>
    <dbReference type="NCBI Taxonomy" id="687207"/>
    <lineage>
        <taxon>Bacteria</taxon>
        <taxon>Bacillati</taxon>
        <taxon>Actinomycetota</taxon>
        <taxon>Actinomycetes</taxon>
        <taxon>Streptosporangiales</taxon>
        <taxon>Nocardiopsidaceae</taxon>
        <taxon>Spinactinospora</taxon>
    </lineage>
</organism>
<protein>
    <submittedName>
        <fullName evidence="2">Outer membrane protein assembly factor BamB/predicted small secreted protein</fullName>
    </submittedName>
</protein>
<feature type="signal peptide" evidence="1">
    <location>
        <begin position="1"/>
        <end position="26"/>
    </location>
</feature>
<evidence type="ECO:0000256" key="1">
    <source>
        <dbReference type="SAM" id="SignalP"/>
    </source>
</evidence>
<sequence>MTPTRTTSAALTAVVAGALLAGCGTADGVGAPVPEEQTQHGYVEGAEEAAEPQHRLVIADTRTGAVHVLDLITEEATEVDRIDGVGGVHGDGRFAYLTAEDGAAVHVVDSGAWTVDHGDHSHYYRAETRSVGTVEGNGLRGVGTDTAVTALSFADGRVSVLDRPALEEGDIAEAAALDGRDGAALPYAGHLLVPAVGDGGGGTAPVEALTRGGEPSAWIEEPCPDLQGQAVTRRGAVFGCSDGALLVTEDGDALRGERIDYPEEVPEDERAREFQHRPGGSTLAAKAGERGVWVLDTAAKEWTLLETGPAVAVNAVGEGAPVLVLTEDGTLRAFDPETGEQTAETELLDAPLTGSEAAPPVIRVDTGRAYVNDPAADAVHEVDYNDDLRIARTFDLGFTPDLMVETGR</sequence>
<evidence type="ECO:0000313" key="2">
    <source>
        <dbReference type="EMBL" id="NYE45669.1"/>
    </source>
</evidence>
<gene>
    <name evidence="2" type="ORF">HDA32_000789</name>
</gene>
<keyword evidence="1" id="KW-0732">Signal</keyword>
<reference evidence="2 3" key="1">
    <citation type="submission" date="2020-07" db="EMBL/GenBank/DDBJ databases">
        <title>Sequencing the genomes of 1000 actinobacteria strains.</title>
        <authorList>
            <person name="Klenk H.-P."/>
        </authorList>
    </citation>
    <scope>NUCLEOTIDE SEQUENCE [LARGE SCALE GENOMIC DNA]</scope>
    <source>
        <strain evidence="2 3">CXB654</strain>
    </source>
</reference>
<dbReference type="RefSeq" id="WP_179641849.1">
    <property type="nucleotide sequence ID" value="NZ_BAAAYY010000002.1"/>
</dbReference>
<proteinExistence type="predicted"/>
<dbReference type="EMBL" id="JACCCC010000001">
    <property type="protein sequence ID" value="NYE45669.1"/>
    <property type="molecule type" value="Genomic_DNA"/>
</dbReference>
<dbReference type="Proteomes" id="UP000589036">
    <property type="component" value="Unassembled WGS sequence"/>
</dbReference>
<dbReference type="AlphaFoldDB" id="A0A852TNW4"/>
<evidence type="ECO:0000313" key="3">
    <source>
        <dbReference type="Proteomes" id="UP000589036"/>
    </source>
</evidence>
<dbReference type="SUPFAM" id="SSF50998">
    <property type="entry name" value="Quinoprotein alcohol dehydrogenase-like"/>
    <property type="match status" value="1"/>
</dbReference>
<dbReference type="InterPro" id="IPR011047">
    <property type="entry name" value="Quinoprotein_ADH-like_sf"/>
</dbReference>
<dbReference type="PROSITE" id="PS51257">
    <property type="entry name" value="PROKAR_LIPOPROTEIN"/>
    <property type="match status" value="1"/>
</dbReference>
<feature type="chain" id="PRO_5039327813" evidence="1">
    <location>
        <begin position="27"/>
        <end position="408"/>
    </location>
</feature>